<dbReference type="RefSeq" id="WP_114791903.1">
    <property type="nucleotide sequence ID" value="NZ_CP139960.1"/>
</dbReference>
<protein>
    <submittedName>
        <fullName evidence="5">MarR family transcriptional regulator</fullName>
    </submittedName>
</protein>
<name>A0ABZ0W4R2_9BACT</name>
<dbReference type="InterPro" id="IPR036390">
    <property type="entry name" value="WH_DNA-bd_sf"/>
</dbReference>
<dbReference type="Proteomes" id="UP001325680">
    <property type="component" value="Chromosome"/>
</dbReference>
<dbReference type="PROSITE" id="PS50995">
    <property type="entry name" value="HTH_MARR_2"/>
    <property type="match status" value="1"/>
</dbReference>
<dbReference type="SMART" id="SM00347">
    <property type="entry name" value="HTH_MARR"/>
    <property type="match status" value="1"/>
</dbReference>
<evidence type="ECO:0000313" key="5">
    <source>
        <dbReference type="EMBL" id="WQD37000.1"/>
    </source>
</evidence>
<dbReference type="InterPro" id="IPR000835">
    <property type="entry name" value="HTH_MarR-typ"/>
</dbReference>
<feature type="domain" description="HTH marR-type" evidence="4">
    <location>
        <begin position="16"/>
        <end position="149"/>
    </location>
</feature>
<keyword evidence="1" id="KW-0805">Transcription regulation</keyword>
<evidence type="ECO:0000256" key="3">
    <source>
        <dbReference type="ARBA" id="ARBA00023163"/>
    </source>
</evidence>
<dbReference type="PRINTS" id="PR00598">
    <property type="entry name" value="HTHMARR"/>
</dbReference>
<proteinExistence type="predicted"/>
<evidence type="ECO:0000259" key="4">
    <source>
        <dbReference type="PROSITE" id="PS50995"/>
    </source>
</evidence>
<organism evidence="5 6">
    <name type="scientific">Niabella yanshanensis</name>
    <dbReference type="NCBI Taxonomy" id="577386"/>
    <lineage>
        <taxon>Bacteria</taxon>
        <taxon>Pseudomonadati</taxon>
        <taxon>Bacteroidota</taxon>
        <taxon>Chitinophagia</taxon>
        <taxon>Chitinophagales</taxon>
        <taxon>Chitinophagaceae</taxon>
        <taxon>Niabella</taxon>
    </lineage>
</organism>
<dbReference type="SUPFAM" id="SSF46785">
    <property type="entry name" value="Winged helix' DNA-binding domain"/>
    <property type="match status" value="1"/>
</dbReference>
<keyword evidence="3" id="KW-0804">Transcription</keyword>
<sequence>MTIEEEIKQSKFVSSYQKLAFNIIHSSRWLENFLKKRFSEHDLTMQQYNILRILRGSQPNPLSTLQIRERMIDKMSDTSRIVDRLILKKLVTKKISKTDSRLVEVRITEKGLELLTQLDDTDDKLASYLSNLTEEEAALVSNLLDKMHSKPGH</sequence>
<keyword evidence="6" id="KW-1185">Reference proteome</keyword>
<dbReference type="InterPro" id="IPR055166">
    <property type="entry name" value="Transc_reg_Sar_Rot_HTH"/>
</dbReference>
<dbReference type="PANTHER" id="PTHR33164:SF101">
    <property type="entry name" value="TRANSCRIPTIONAL REPRESSOR MPRA"/>
    <property type="match status" value="1"/>
</dbReference>
<accession>A0ABZ0W4R2</accession>
<dbReference type="EMBL" id="CP139960">
    <property type="protein sequence ID" value="WQD37000.1"/>
    <property type="molecule type" value="Genomic_DNA"/>
</dbReference>
<dbReference type="Gene3D" id="1.10.10.10">
    <property type="entry name" value="Winged helix-like DNA-binding domain superfamily/Winged helix DNA-binding domain"/>
    <property type="match status" value="1"/>
</dbReference>
<gene>
    <name evidence="5" type="ORF">U0035_15110</name>
</gene>
<evidence type="ECO:0000256" key="2">
    <source>
        <dbReference type="ARBA" id="ARBA00023125"/>
    </source>
</evidence>
<dbReference type="InterPro" id="IPR036388">
    <property type="entry name" value="WH-like_DNA-bd_sf"/>
</dbReference>
<dbReference type="InterPro" id="IPR039422">
    <property type="entry name" value="MarR/SlyA-like"/>
</dbReference>
<evidence type="ECO:0000256" key="1">
    <source>
        <dbReference type="ARBA" id="ARBA00023015"/>
    </source>
</evidence>
<dbReference type="PANTHER" id="PTHR33164">
    <property type="entry name" value="TRANSCRIPTIONAL REGULATOR, MARR FAMILY"/>
    <property type="match status" value="1"/>
</dbReference>
<dbReference type="Pfam" id="PF22381">
    <property type="entry name" value="Staph_reg_Sar_Rot"/>
    <property type="match status" value="1"/>
</dbReference>
<reference evidence="5 6" key="1">
    <citation type="submission" date="2023-12" db="EMBL/GenBank/DDBJ databases">
        <title>Genome sequencing and assembly of bacterial species from a model synthetic community.</title>
        <authorList>
            <person name="Hogle S.L."/>
        </authorList>
    </citation>
    <scope>NUCLEOTIDE SEQUENCE [LARGE SCALE GENOMIC DNA]</scope>
    <source>
        <strain evidence="5 6">HAMBI_3031</strain>
    </source>
</reference>
<keyword evidence="2" id="KW-0238">DNA-binding</keyword>
<evidence type="ECO:0000313" key="6">
    <source>
        <dbReference type="Proteomes" id="UP001325680"/>
    </source>
</evidence>